<dbReference type="InterPro" id="IPR036396">
    <property type="entry name" value="Cyt_P450_sf"/>
</dbReference>
<keyword evidence="7 13" id="KW-1133">Transmembrane helix</keyword>
<evidence type="ECO:0000256" key="6">
    <source>
        <dbReference type="ARBA" id="ARBA00022723"/>
    </source>
</evidence>
<keyword evidence="10" id="KW-0503">Monooxygenase</keyword>
<evidence type="ECO:0000256" key="8">
    <source>
        <dbReference type="ARBA" id="ARBA00023002"/>
    </source>
</evidence>
<name>A0A6N2L3R2_SALVM</name>
<dbReference type="PRINTS" id="PR00385">
    <property type="entry name" value="P450"/>
</dbReference>
<evidence type="ECO:0000256" key="9">
    <source>
        <dbReference type="ARBA" id="ARBA00023004"/>
    </source>
</evidence>
<evidence type="ECO:0000256" key="2">
    <source>
        <dbReference type="ARBA" id="ARBA00004167"/>
    </source>
</evidence>
<sequence length="1465" mass="165660">MALVLEFLILSLSIFLLFLLIKRNRTPKKACLPPGPVGLPFIGNLHQLGNSNLHEHLWRLSQKHGPLVYLRLGSRPALIVSSAKMAREIMKTRDLEFCSRPFLAATKKLSYNGFDLAFAPYGDYWREVRKICVVHVFSSIRVQSFRSIREDEVSRTIEKISKSALACKPFDLTTEMVSLTSTAISRAAFGKTYEIGGSDTERFLELLVETQAMASSLFLSDYFPCWGWLADKLTGMTYRLEKNFEAFDAFYKRIIDDYLDPNRPKPEREGSTILDILLQIYKDGSFKLQLTLDDIKAILTDIFLAGTDTSAITVNWAMAFLMKNPEAMRKAQEEVRGLFGNKGFVDEDDVQQLSYLKAVRNRTPKKACLPPGPVGLPFIGNLHQLGSSNLHEHLWRLSQKHGPLMYLRLGSRPTLIVSSAKMAREIMKTRDLEFCSRPVMTATNKITYNGLDLALAPYGDYWREVRKICAVHVFSSIRVQSFRSIREDEDIFLAGTDTSAVTVVWAMAFLMKNPEAMRKAQEEVRGLFGNKGFVDEDDVQQLLYLKAVVKETMRLQPTVPLLIPRETTKECSIVLEFLILSLSIFLLFLLIKRNKTTKKACLPPGPDGLPFIGNLHQLGNSILHEHLWRLSQKHGPLVYLRLGSRPALIVSSAKMAREIMKTRDLEFCSRPVLTATNKITYNGLDLAFAPYGDYWREVRKICAVHVLSSIAVQSFRSFREDEVSRIIENISKSALASKPFNLTTEMVSLTSTAISRAAFGKTYEIGGSDTGRFLELLVETQAMASSLFLSDYFPCWGWLADKLTGLTYRLEKNFEEFDAFYKGIIDDNLDPNRPKPEREGSTILDILLQIYKDGSFKLQLTLDHIKAILTDIFLAGTDTSADTVVWAMAFLMKNPEAMRKAQEEVRGGYEIPTKTLVYVNVWAVGRDPETWENPYEFDPDRFLGSSIDLKGNDFELTPFGAVLEFLILSLSIFLLFLLIKRNKTTKKACLPPGPDGLPFIGNLHQLGNSILHEHLWRLSQKHGPLVYLRLGSRPALIVSSAKMAREIMKTRDLEFCSRPVLTATNKITYNGLDLAFAPYGDYWREVRKICAVHVFSSIVVQSFRSIREDEVSRMIEKISKSALASKPFNLTTEMVSLTSTAISRAAFGKTYEIGGSDTGRFLELLVETKAMASSLFLSDYFPCWGWLADKLTGLTYRLEKNFEEFDAFYKGIIDDNLDPNRPKPEREGSTILDILLQIYKDGSFKLQLTLDHIKAILTDIFLAGTDTSAVTVVWAMAFLMKNPEAMRKAQEEVRGLFGNKGFVDEDDVQQLPYLKAVVKETMRLQPTVPLLIPRETTKECSIGGYEIPTKTLVYVNVWAVGRDPENWESPFEFDPDRFMGSSIDLKGNDFELTPFGAGRRICPGIFIALFTVELSLANLLHKFDWEMPSGMNREDIDMNDVLPGIAPRMRDDLCLVPKAYATGHK</sequence>
<gene>
    <name evidence="14" type="ORF">SVIM_LOCUS111208</name>
</gene>
<evidence type="ECO:0000256" key="10">
    <source>
        <dbReference type="ARBA" id="ARBA00023033"/>
    </source>
</evidence>
<evidence type="ECO:0000256" key="7">
    <source>
        <dbReference type="ARBA" id="ARBA00022989"/>
    </source>
</evidence>
<dbReference type="SUPFAM" id="SSF48264">
    <property type="entry name" value="Cytochrome P450"/>
    <property type="match status" value="4"/>
</dbReference>
<dbReference type="PANTHER" id="PTHR47955:SF22">
    <property type="entry name" value="CYTOCHROME P450 83B1-LIKE"/>
    <property type="match status" value="1"/>
</dbReference>
<dbReference type="PANTHER" id="PTHR47955">
    <property type="entry name" value="CYTOCHROME P450 FAMILY 71 PROTEIN"/>
    <property type="match status" value="1"/>
</dbReference>
<keyword evidence="9 12" id="KW-0408">Iron</keyword>
<keyword evidence="4 12" id="KW-0349">Heme</keyword>
<keyword evidence="8" id="KW-0560">Oxidoreductase</keyword>
<dbReference type="InterPro" id="IPR002401">
    <property type="entry name" value="Cyt_P450_E_grp-I"/>
</dbReference>
<dbReference type="EMBL" id="CAADRP010000557">
    <property type="protein sequence ID" value="VFU29913.1"/>
    <property type="molecule type" value="Genomic_DNA"/>
</dbReference>
<dbReference type="CDD" id="cd11072">
    <property type="entry name" value="CYP71-like"/>
    <property type="match status" value="1"/>
</dbReference>
<feature type="transmembrane region" description="Helical" evidence="13">
    <location>
        <begin position="959"/>
        <end position="979"/>
    </location>
</feature>
<evidence type="ECO:0000256" key="13">
    <source>
        <dbReference type="SAM" id="Phobius"/>
    </source>
</evidence>
<evidence type="ECO:0000256" key="1">
    <source>
        <dbReference type="ARBA" id="ARBA00001971"/>
    </source>
</evidence>
<protein>
    <recommendedName>
        <fullName evidence="15">Cytochrome P450</fullName>
    </recommendedName>
</protein>
<keyword evidence="11 13" id="KW-0472">Membrane</keyword>
<dbReference type="GO" id="GO:0004497">
    <property type="term" value="F:monooxygenase activity"/>
    <property type="evidence" value="ECO:0007669"/>
    <property type="project" value="InterPro"/>
</dbReference>
<evidence type="ECO:0000313" key="14">
    <source>
        <dbReference type="EMBL" id="VFU29913.1"/>
    </source>
</evidence>
<accession>A0A6N2L3R2</accession>
<evidence type="ECO:0000256" key="5">
    <source>
        <dbReference type="ARBA" id="ARBA00022692"/>
    </source>
</evidence>
<keyword evidence="6 12" id="KW-0479">Metal-binding</keyword>
<dbReference type="PROSITE" id="PS00086">
    <property type="entry name" value="CYTOCHROME_P450"/>
    <property type="match status" value="1"/>
</dbReference>
<comment type="cofactor">
    <cofactor evidence="1 12">
        <name>heme</name>
        <dbReference type="ChEBI" id="CHEBI:30413"/>
    </cofactor>
</comment>
<evidence type="ECO:0008006" key="15">
    <source>
        <dbReference type="Google" id="ProtNLM"/>
    </source>
</evidence>
<dbReference type="GO" id="GO:0016705">
    <property type="term" value="F:oxidoreductase activity, acting on paired donors, with incorporation or reduction of molecular oxygen"/>
    <property type="evidence" value="ECO:0007669"/>
    <property type="project" value="InterPro"/>
</dbReference>
<evidence type="ECO:0000256" key="12">
    <source>
        <dbReference type="PIRSR" id="PIRSR602401-1"/>
    </source>
</evidence>
<dbReference type="GO" id="GO:0020037">
    <property type="term" value="F:heme binding"/>
    <property type="evidence" value="ECO:0007669"/>
    <property type="project" value="InterPro"/>
</dbReference>
<proteinExistence type="inferred from homology"/>
<organism evidence="14">
    <name type="scientific">Salix viminalis</name>
    <name type="common">Common osier</name>
    <name type="synonym">Basket willow</name>
    <dbReference type="NCBI Taxonomy" id="40686"/>
    <lineage>
        <taxon>Eukaryota</taxon>
        <taxon>Viridiplantae</taxon>
        <taxon>Streptophyta</taxon>
        <taxon>Embryophyta</taxon>
        <taxon>Tracheophyta</taxon>
        <taxon>Spermatophyta</taxon>
        <taxon>Magnoliopsida</taxon>
        <taxon>eudicotyledons</taxon>
        <taxon>Gunneridae</taxon>
        <taxon>Pentapetalae</taxon>
        <taxon>rosids</taxon>
        <taxon>fabids</taxon>
        <taxon>Malpighiales</taxon>
        <taxon>Salicaceae</taxon>
        <taxon>Saliceae</taxon>
        <taxon>Salix</taxon>
    </lineage>
</organism>
<reference evidence="14" key="1">
    <citation type="submission" date="2019-03" db="EMBL/GenBank/DDBJ databases">
        <authorList>
            <person name="Mank J."/>
            <person name="Almeida P."/>
        </authorList>
    </citation>
    <scope>NUCLEOTIDE SEQUENCE</scope>
    <source>
        <strain evidence="14">78183</strain>
    </source>
</reference>
<dbReference type="GO" id="GO:0005506">
    <property type="term" value="F:iron ion binding"/>
    <property type="evidence" value="ECO:0007669"/>
    <property type="project" value="InterPro"/>
</dbReference>
<evidence type="ECO:0000256" key="4">
    <source>
        <dbReference type="ARBA" id="ARBA00022617"/>
    </source>
</evidence>
<dbReference type="PRINTS" id="PR00463">
    <property type="entry name" value="EP450I"/>
</dbReference>
<dbReference type="InterPro" id="IPR017972">
    <property type="entry name" value="Cyt_P450_CS"/>
</dbReference>
<feature type="transmembrane region" description="Helical" evidence="13">
    <location>
        <begin position="573"/>
        <end position="591"/>
    </location>
</feature>
<dbReference type="InterPro" id="IPR001128">
    <property type="entry name" value="Cyt_P450"/>
</dbReference>
<evidence type="ECO:0000256" key="3">
    <source>
        <dbReference type="ARBA" id="ARBA00010617"/>
    </source>
</evidence>
<feature type="binding site" description="axial binding residue" evidence="12">
    <location>
        <position position="1402"/>
    </location>
    <ligand>
        <name>heme</name>
        <dbReference type="ChEBI" id="CHEBI:30413"/>
    </ligand>
    <ligandPart>
        <name>Fe</name>
        <dbReference type="ChEBI" id="CHEBI:18248"/>
    </ligandPart>
</feature>
<comment type="subcellular location">
    <subcellularLocation>
        <location evidence="2">Membrane</location>
        <topology evidence="2">Single-pass membrane protein</topology>
    </subcellularLocation>
</comment>
<dbReference type="Pfam" id="PF00067">
    <property type="entry name" value="p450"/>
    <property type="match status" value="6"/>
</dbReference>
<comment type="similarity">
    <text evidence="3">Belongs to the cytochrome P450 family.</text>
</comment>
<evidence type="ECO:0000256" key="11">
    <source>
        <dbReference type="ARBA" id="ARBA00023136"/>
    </source>
</evidence>
<dbReference type="Gene3D" id="1.10.630.10">
    <property type="entry name" value="Cytochrome P450"/>
    <property type="match status" value="6"/>
</dbReference>
<keyword evidence="5 13" id="KW-0812">Transmembrane</keyword>
<dbReference type="FunFam" id="1.10.630.10:FF:000011">
    <property type="entry name" value="Cytochrome P450 83B1"/>
    <property type="match status" value="3"/>
</dbReference>